<organism evidence="2 3">
    <name type="scientific">Ornithinibacillus xuwenensis</name>
    <dbReference type="NCBI Taxonomy" id="3144668"/>
    <lineage>
        <taxon>Bacteria</taxon>
        <taxon>Bacillati</taxon>
        <taxon>Bacillota</taxon>
        <taxon>Bacilli</taxon>
        <taxon>Bacillales</taxon>
        <taxon>Bacillaceae</taxon>
        <taxon>Ornithinibacillus</taxon>
    </lineage>
</organism>
<dbReference type="Proteomes" id="UP001444625">
    <property type="component" value="Unassembled WGS sequence"/>
</dbReference>
<keyword evidence="3" id="KW-1185">Reference proteome</keyword>
<proteinExistence type="predicted"/>
<gene>
    <name evidence="2" type="ORF">ABC228_09470</name>
</gene>
<dbReference type="InterPro" id="IPR029756">
    <property type="entry name" value="MTH1187/YkoF-like"/>
</dbReference>
<dbReference type="InterPro" id="IPR015835">
    <property type="entry name" value="HMP/thiamine-bd"/>
</dbReference>
<dbReference type="Gene3D" id="3.30.70.930">
    <property type="match status" value="2"/>
</dbReference>
<comment type="caution">
    <text evidence="2">The sequence shown here is derived from an EMBL/GenBank/DDBJ whole genome shotgun (WGS) entry which is preliminary data.</text>
</comment>
<feature type="domain" description="Thiamin/hydroxymethyl pyrimidine-binding YkoF putative" evidence="1">
    <location>
        <begin position="11"/>
        <end position="90"/>
    </location>
</feature>
<reference evidence="2 3" key="1">
    <citation type="submission" date="2024-05" db="EMBL/GenBank/DDBJ databases">
        <authorList>
            <person name="Haq I."/>
            <person name="Ullah Z."/>
            <person name="Ahmad R."/>
            <person name="Li M."/>
            <person name="Tong Y."/>
        </authorList>
    </citation>
    <scope>NUCLEOTIDE SEQUENCE [LARGE SCALE GENOMIC DNA]</scope>
    <source>
        <strain evidence="2 3">16A2E</strain>
    </source>
</reference>
<dbReference type="Pfam" id="PF07615">
    <property type="entry name" value="Ykof"/>
    <property type="match status" value="2"/>
</dbReference>
<dbReference type="RefSeq" id="WP_345824894.1">
    <property type="nucleotide sequence ID" value="NZ_JBDIML010000003.1"/>
</dbReference>
<feature type="domain" description="Thiamin/hydroxymethyl pyrimidine-binding YkoF putative" evidence="1">
    <location>
        <begin position="115"/>
        <end position="194"/>
    </location>
</feature>
<evidence type="ECO:0000259" key="1">
    <source>
        <dbReference type="Pfam" id="PF07615"/>
    </source>
</evidence>
<dbReference type="EMBL" id="JBDIML010000003">
    <property type="protein sequence ID" value="MEN2767418.1"/>
    <property type="molecule type" value="Genomic_DNA"/>
</dbReference>
<dbReference type="PIRSF" id="PIRSF021331">
    <property type="entry name" value="YkoF"/>
    <property type="match status" value="1"/>
</dbReference>
<evidence type="ECO:0000313" key="2">
    <source>
        <dbReference type="EMBL" id="MEN2767418.1"/>
    </source>
</evidence>
<evidence type="ECO:0000313" key="3">
    <source>
        <dbReference type="Proteomes" id="UP001444625"/>
    </source>
</evidence>
<protein>
    <submittedName>
        <fullName evidence="2">YkoF family thiamine/hydroxymethylpyrimidine-binding protein</fullName>
    </submittedName>
</protein>
<dbReference type="InterPro" id="IPR011522">
    <property type="entry name" value="Thiamin/HMP-bd_put_YkoF"/>
</dbReference>
<name>A0ABU9XIW0_9BACI</name>
<dbReference type="SUPFAM" id="SSF89957">
    <property type="entry name" value="MTH1187/YkoF-like"/>
    <property type="match status" value="1"/>
</dbReference>
<sequence length="196" mass="21665">MMRMRCGDSRIAGCQFTLFPMSDNFATIILTALKEVDTSKVWKDTDDVSTCIRGKLVHVFDVTRAIFLHAAKTGEHAAMSGTYSIGCPGDSSGDVLMSETDVVLNQQNSQSIRQQASCKFALYPMGREDYMDTIYEQIDLSQSQGVKVSGSHYATRLDGDVNDIFRTMEEAFENVQSKVSHVTMTFTISANSPSTK</sequence>
<accession>A0ABU9XIW0</accession>